<dbReference type="EMBL" id="Z12102">
    <property type="protein sequence ID" value="CAA78086.1"/>
    <property type="molecule type" value="Genomic_DNA"/>
</dbReference>
<organism evidence="1">
    <name type="scientific">Selenomonas ruminantium</name>
    <dbReference type="NCBI Taxonomy" id="971"/>
    <lineage>
        <taxon>Bacteria</taxon>
        <taxon>Bacillati</taxon>
        <taxon>Bacillota</taxon>
        <taxon>Negativicutes</taxon>
        <taxon>Selenomonadales</taxon>
        <taxon>Selenomonadaceae</taxon>
        <taxon>Selenomonas</taxon>
    </lineage>
</organism>
<proteinExistence type="predicted"/>
<reference evidence="1" key="1">
    <citation type="journal article" date="1993" name="Plasmid">
        <title>Characterization, sequence, and replication of a small cryptic plasmid from Selenomonas ruminantium subspecies lactilytica.</title>
        <authorList>
            <person name="Zhang N."/>
            <person name="Brooker J.D."/>
        </authorList>
    </citation>
    <scope>NUCLEOTIDE SEQUENCE</scope>
    <source>
        <strain evidence="1">Lactilytica</strain>
    </source>
</reference>
<protein>
    <submittedName>
        <fullName evidence="1">Uncharacterized protein</fullName>
    </submittedName>
</protein>
<sequence length="112" mass="12737">MLFLLQAPLCKSALLTFLERETPKCTCKPFLTAYMKASKQKFPYHMEGDRGIRGRSHSCDYGLKIISCVSVSRKESPAIGYRRQGSSVRLPQCENCFLRGIQAPHYDNFIIS</sequence>
<accession>Q55010</accession>
<name>Q55010_SELRU</name>
<dbReference type="AlphaFoldDB" id="Q55010"/>
<evidence type="ECO:0000313" key="1">
    <source>
        <dbReference type="EMBL" id="CAA78086.1"/>
    </source>
</evidence>